<protein>
    <submittedName>
        <fullName evidence="1">Uncharacterized protein</fullName>
    </submittedName>
</protein>
<comment type="caution">
    <text evidence="1">The sequence shown here is derived from an EMBL/GenBank/DDBJ whole genome shotgun (WGS) entry which is preliminary data.</text>
</comment>
<proteinExistence type="predicted"/>
<name>A0A7W5CEP4_9BACL</name>
<reference evidence="1 2" key="1">
    <citation type="submission" date="2020-08" db="EMBL/GenBank/DDBJ databases">
        <title>Genomic Encyclopedia of Type Strains, Phase III (KMG-III): the genomes of soil and plant-associated and newly described type strains.</title>
        <authorList>
            <person name="Whitman W."/>
        </authorList>
    </citation>
    <scope>NUCLEOTIDE SEQUENCE [LARGE SCALE GENOMIC DNA]</scope>
    <source>
        <strain evidence="1 2">CECT 8234</strain>
    </source>
</reference>
<keyword evidence="2" id="KW-1185">Reference proteome</keyword>
<dbReference type="Proteomes" id="UP000518605">
    <property type="component" value="Unassembled WGS sequence"/>
</dbReference>
<organism evidence="1 2">
    <name type="scientific">Paenibacillus endophyticus</name>
    <dbReference type="NCBI Taxonomy" id="1294268"/>
    <lineage>
        <taxon>Bacteria</taxon>
        <taxon>Bacillati</taxon>
        <taxon>Bacillota</taxon>
        <taxon>Bacilli</taxon>
        <taxon>Bacillales</taxon>
        <taxon>Paenibacillaceae</taxon>
        <taxon>Paenibacillus</taxon>
    </lineage>
</organism>
<evidence type="ECO:0000313" key="1">
    <source>
        <dbReference type="EMBL" id="MBB3156273.1"/>
    </source>
</evidence>
<dbReference type="EMBL" id="JACHXW010000036">
    <property type="protein sequence ID" value="MBB3156273.1"/>
    <property type="molecule type" value="Genomic_DNA"/>
</dbReference>
<gene>
    <name evidence="1" type="ORF">FHS16_006395</name>
</gene>
<accession>A0A7W5CEP4</accession>
<dbReference type="AlphaFoldDB" id="A0A7W5CEP4"/>
<sequence length="35" mass="3971">MSLVAATRLMINSNQLQESEENQVEFLVNYLSPSD</sequence>
<evidence type="ECO:0000313" key="2">
    <source>
        <dbReference type="Proteomes" id="UP000518605"/>
    </source>
</evidence>